<dbReference type="Proteomes" id="UP000587991">
    <property type="component" value="Unassembled WGS sequence"/>
</dbReference>
<dbReference type="InterPro" id="IPR018060">
    <property type="entry name" value="HTH_AraC"/>
</dbReference>
<dbReference type="FunFam" id="1.10.10.60:FF:000090">
    <property type="entry name" value="Transcriptional regulator ArgR, AraC family"/>
    <property type="match status" value="1"/>
</dbReference>
<evidence type="ECO:0000256" key="4">
    <source>
        <dbReference type="SAM" id="MobiDB-lite"/>
    </source>
</evidence>
<protein>
    <submittedName>
        <fullName evidence="6">GlxA family transcriptional regulator</fullName>
    </submittedName>
</protein>
<gene>
    <name evidence="6" type="ORF">HF682_05135</name>
</gene>
<feature type="domain" description="HTH araC/xylS-type" evidence="5">
    <location>
        <begin position="222"/>
        <end position="320"/>
    </location>
</feature>
<dbReference type="InterPro" id="IPR029062">
    <property type="entry name" value="Class_I_gatase-like"/>
</dbReference>
<evidence type="ECO:0000313" key="7">
    <source>
        <dbReference type="Proteomes" id="UP000587991"/>
    </source>
</evidence>
<dbReference type="PROSITE" id="PS01124">
    <property type="entry name" value="HTH_ARAC_FAMILY_2"/>
    <property type="match status" value="1"/>
</dbReference>
<reference evidence="6 7" key="1">
    <citation type="submission" date="2020-04" db="EMBL/GenBank/DDBJ databases">
        <title>Draft genome of Leeia sp. IMCC25680.</title>
        <authorList>
            <person name="Song J."/>
            <person name="Cho J.-C."/>
        </authorList>
    </citation>
    <scope>NUCLEOTIDE SEQUENCE [LARGE SCALE GENOMIC DNA]</scope>
    <source>
        <strain evidence="6 7">IMCC25680</strain>
    </source>
</reference>
<dbReference type="RefSeq" id="WP_168876149.1">
    <property type="nucleotide sequence ID" value="NZ_JABAIM010000001.1"/>
</dbReference>
<keyword evidence="2" id="KW-0238">DNA-binding</keyword>
<dbReference type="Gene3D" id="3.40.50.880">
    <property type="match status" value="1"/>
</dbReference>
<keyword evidence="7" id="KW-1185">Reference proteome</keyword>
<feature type="region of interest" description="Disordered" evidence="4">
    <location>
        <begin position="312"/>
        <end position="338"/>
    </location>
</feature>
<dbReference type="Gene3D" id="1.10.10.60">
    <property type="entry name" value="Homeodomain-like"/>
    <property type="match status" value="1"/>
</dbReference>
<dbReference type="InterPro" id="IPR009057">
    <property type="entry name" value="Homeodomain-like_sf"/>
</dbReference>
<dbReference type="SUPFAM" id="SSF46689">
    <property type="entry name" value="Homeodomain-like"/>
    <property type="match status" value="2"/>
</dbReference>
<dbReference type="PANTHER" id="PTHR43280:SF28">
    <property type="entry name" value="HTH-TYPE TRANSCRIPTIONAL ACTIVATOR RHAS"/>
    <property type="match status" value="1"/>
</dbReference>
<proteinExistence type="predicted"/>
<accession>A0A847S642</accession>
<evidence type="ECO:0000313" key="6">
    <source>
        <dbReference type="EMBL" id="NLR74537.1"/>
    </source>
</evidence>
<dbReference type="GO" id="GO:0003700">
    <property type="term" value="F:DNA-binding transcription factor activity"/>
    <property type="evidence" value="ECO:0007669"/>
    <property type="project" value="InterPro"/>
</dbReference>
<evidence type="ECO:0000256" key="1">
    <source>
        <dbReference type="ARBA" id="ARBA00023015"/>
    </source>
</evidence>
<organism evidence="6 7">
    <name type="scientific">Leeia aquatica</name>
    <dbReference type="NCBI Taxonomy" id="2725557"/>
    <lineage>
        <taxon>Bacteria</taxon>
        <taxon>Pseudomonadati</taxon>
        <taxon>Pseudomonadota</taxon>
        <taxon>Betaproteobacteria</taxon>
        <taxon>Neisseriales</taxon>
        <taxon>Leeiaceae</taxon>
        <taxon>Leeia</taxon>
    </lineage>
</organism>
<dbReference type="GO" id="GO:0043565">
    <property type="term" value="F:sequence-specific DNA binding"/>
    <property type="evidence" value="ECO:0007669"/>
    <property type="project" value="InterPro"/>
</dbReference>
<dbReference type="EMBL" id="JABAIM010000001">
    <property type="protein sequence ID" value="NLR74537.1"/>
    <property type="molecule type" value="Genomic_DNA"/>
</dbReference>
<keyword evidence="3" id="KW-0804">Transcription</keyword>
<sequence>MTPASPVQPPLRVGVLLLPPCSALGIAAVLDPLGWVNRTLGTRAYDYLTLSMDGKPVPLFGGGQWPVDLAVSHAPTLDMLLVVADDIQPVKDGDALLQHLAHLGQQRVVLGGIGAGSWWLARAGVLNGYRATIHWQVQSRLSESFEGVIVSSNVFEVDRDRISCAGGAATLDLMLHLIGERQGMELASDLSELLCLERVRTPNDRQRVPLVARIGGSQPKLSEAVMLMEANIEEPLTTDDIAGYVGLSRRQLERLFKQYLNSVPSKYYLELRLNRARQLLINTSKSIVQIGLSCGFSSGPHFSSTYRGHFGLTPREERSQRAGLGAVGGEEGREGAGG</sequence>
<name>A0A847S642_9NEIS</name>
<evidence type="ECO:0000256" key="2">
    <source>
        <dbReference type="ARBA" id="ARBA00023125"/>
    </source>
</evidence>
<dbReference type="CDD" id="cd03136">
    <property type="entry name" value="GATase1_AraC_ArgR_like"/>
    <property type="match status" value="1"/>
</dbReference>
<keyword evidence="1" id="KW-0805">Transcription regulation</keyword>
<dbReference type="AlphaFoldDB" id="A0A847S642"/>
<dbReference type="PANTHER" id="PTHR43280">
    <property type="entry name" value="ARAC-FAMILY TRANSCRIPTIONAL REGULATOR"/>
    <property type="match status" value="1"/>
</dbReference>
<evidence type="ECO:0000259" key="5">
    <source>
        <dbReference type="PROSITE" id="PS01124"/>
    </source>
</evidence>
<comment type="caution">
    <text evidence="6">The sequence shown here is derived from an EMBL/GenBank/DDBJ whole genome shotgun (WGS) entry which is preliminary data.</text>
</comment>
<dbReference type="SUPFAM" id="SSF52317">
    <property type="entry name" value="Class I glutamine amidotransferase-like"/>
    <property type="match status" value="1"/>
</dbReference>
<dbReference type="SMART" id="SM00342">
    <property type="entry name" value="HTH_ARAC"/>
    <property type="match status" value="1"/>
</dbReference>
<dbReference type="Pfam" id="PF12833">
    <property type="entry name" value="HTH_18"/>
    <property type="match status" value="1"/>
</dbReference>
<evidence type="ECO:0000256" key="3">
    <source>
        <dbReference type="ARBA" id="ARBA00023163"/>
    </source>
</evidence>